<dbReference type="KEGG" id="cate:C2869_21535"/>
<proteinExistence type="predicted"/>
<dbReference type="OrthoDB" id="5296002at2"/>
<keyword evidence="2" id="KW-1185">Reference proteome</keyword>
<sequence length="318" mass="35940">MHPLIERIIAKFNKQVQPEYAGALFISSQAAFLVSYAWQQDDVFLADWIEIADAQQIESSVKELLSRHKLETTSLDIVLGGHQYNVIAVDKPDVAEEDLASALKYSAKDYIPGNLEDMLVDYFDVAAQPFGQSKVNLVAAKRPLVESLIKLVLERKIILNQIGIEELAYSEAFGQSDDAVMLITQQENEELLLQIVKQGQLYFYRRIRGYNKLHQFAELEISHGAADNLSLEIQRSLDYFESQLRQAPVKKVYLAVPNANEAMLIEKVGANFPIPVLPLKNWLAQYLNGDTQHYGFLVASAVAVRQMQNTEVVNENKR</sequence>
<organism evidence="1 2">
    <name type="scientific">Saccharobesus litoralis</name>
    <dbReference type="NCBI Taxonomy" id="2172099"/>
    <lineage>
        <taxon>Bacteria</taxon>
        <taxon>Pseudomonadati</taxon>
        <taxon>Pseudomonadota</taxon>
        <taxon>Gammaproteobacteria</taxon>
        <taxon>Alteromonadales</taxon>
        <taxon>Alteromonadaceae</taxon>
        <taxon>Saccharobesus</taxon>
    </lineage>
</organism>
<dbReference type="RefSeq" id="WP_108604875.1">
    <property type="nucleotide sequence ID" value="NZ_CP026604.1"/>
</dbReference>
<evidence type="ECO:0008006" key="3">
    <source>
        <dbReference type="Google" id="ProtNLM"/>
    </source>
</evidence>
<dbReference type="AlphaFoldDB" id="A0A2S0VXC4"/>
<dbReference type="InterPro" id="IPR043129">
    <property type="entry name" value="ATPase_NBD"/>
</dbReference>
<reference evidence="1 2" key="1">
    <citation type="submission" date="2018-01" db="EMBL/GenBank/DDBJ databases">
        <title>Genome sequence of a Cantenovulum-like bacteria.</title>
        <authorList>
            <person name="Tan W.R."/>
            <person name="Lau N.-S."/>
            <person name="Go F."/>
            <person name="Amirul A.-A.A."/>
        </authorList>
    </citation>
    <scope>NUCLEOTIDE SEQUENCE [LARGE SCALE GENOMIC DNA]</scope>
    <source>
        <strain evidence="1 2">CCB-QB4</strain>
    </source>
</reference>
<protein>
    <recommendedName>
        <fullName evidence="3">MSHA biogenesis protein MshI</fullName>
    </recommendedName>
</protein>
<evidence type="ECO:0000313" key="2">
    <source>
        <dbReference type="Proteomes" id="UP000244441"/>
    </source>
</evidence>
<evidence type="ECO:0000313" key="1">
    <source>
        <dbReference type="EMBL" id="AWB68822.1"/>
    </source>
</evidence>
<gene>
    <name evidence="1" type="ORF">C2869_21535</name>
</gene>
<name>A0A2S0VXC4_9ALTE</name>
<dbReference type="SUPFAM" id="SSF53067">
    <property type="entry name" value="Actin-like ATPase domain"/>
    <property type="match status" value="1"/>
</dbReference>
<dbReference type="Proteomes" id="UP000244441">
    <property type="component" value="Chromosome"/>
</dbReference>
<dbReference type="EMBL" id="CP026604">
    <property type="protein sequence ID" value="AWB68822.1"/>
    <property type="molecule type" value="Genomic_DNA"/>
</dbReference>
<accession>A0A2S0VXC4</accession>